<keyword evidence="2" id="KW-1185">Reference proteome</keyword>
<sequence>MTLDLLIARISLEDLNLPRERSSQKWLSSVNYPLTVLKFREFLGPAIVFADRTVILLYSRSQTRVGSDDSYMRDVGPVSHHGSTNVGVLKSIPAGSGVAQSWLGSNSVARFHAATKCIAWTHPAHV</sequence>
<evidence type="ECO:0000313" key="2">
    <source>
        <dbReference type="Proteomes" id="UP000092993"/>
    </source>
</evidence>
<protein>
    <submittedName>
        <fullName evidence="1">Uncharacterized protein</fullName>
    </submittedName>
</protein>
<evidence type="ECO:0000313" key="1">
    <source>
        <dbReference type="EMBL" id="OBZ79166.1"/>
    </source>
</evidence>
<dbReference type="EMBL" id="LUGG01000001">
    <property type="protein sequence ID" value="OBZ79166.1"/>
    <property type="molecule type" value="Genomic_DNA"/>
</dbReference>
<organism evidence="1 2">
    <name type="scientific">Grifola frondosa</name>
    <name type="common">Maitake</name>
    <name type="synonym">Polyporus frondosus</name>
    <dbReference type="NCBI Taxonomy" id="5627"/>
    <lineage>
        <taxon>Eukaryota</taxon>
        <taxon>Fungi</taxon>
        <taxon>Dikarya</taxon>
        <taxon>Basidiomycota</taxon>
        <taxon>Agaricomycotina</taxon>
        <taxon>Agaricomycetes</taxon>
        <taxon>Polyporales</taxon>
        <taxon>Grifolaceae</taxon>
        <taxon>Grifola</taxon>
    </lineage>
</organism>
<reference evidence="1 2" key="1">
    <citation type="submission" date="2016-03" db="EMBL/GenBank/DDBJ databases">
        <title>Whole genome sequencing of Grifola frondosa 9006-11.</title>
        <authorList>
            <person name="Min B."/>
            <person name="Park H."/>
            <person name="Kim J.-G."/>
            <person name="Cho H."/>
            <person name="Oh Y.-L."/>
            <person name="Kong W.-S."/>
            <person name="Choi I.-G."/>
        </authorList>
    </citation>
    <scope>NUCLEOTIDE SEQUENCE [LARGE SCALE GENOMIC DNA]</scope>
    <source>
        <strain evidence="1 2">9006-11</strain>
    </source>
</reference>
<dbReference type="Proteomes" id="UP000092993">
    <property type="component" value="Unassembled WGS sequence"/>
</dbReference>
<name>A0A1C7MRY3_GRIFR</name>
<proteinExistence type="predicted"/>
<comment type="caution">
    <text evidence="1">The sequence shown here is derived from an EMBL/GenBank/DDBJ whole genome shotgun (WGS) entry which is preliminary data.</text>
</comment>
<dbReference type="AlphaFoldDB" id="A0A1C7MRY3"/>
<gene>
    <name evidence="1" type="ORF">A0H81_00922</name>
</gene>
<accession>A0A1C7MRY3</accession>